<dbReference type="OrthoDB" id="2555129at2759"/>
<feature type="compositionally biased region" description="Low complexity" evidence="1">
    <location>
        <begin position="21"/>
        <end position="45"/>
    </location>
</feature>
<sequence length="599" mass="64921">MGERSSSLLAKLTLRTKRQGTGSSSTSTRSAPSSVTTPETETPTTSFSGQADYGLGYSSINHERSPTYSAKRTSRALLTRPVEFDRYAEPSSSHQRREQALRTRSLPRSNKLSVVHAEEEPLFVQIVDQAAPTSPIQSTVRARSQSGTSPLHSANFDFARPQSPFAINSASQTRPTPRRCQSSFALASSADEPLAQASTPSFYAVGRGWKKGVYTTKDDAERQIRNVRVPLKTSSVANKLRILTFLSHPFVCFFVQFPGPLMQVFRDRAAADDFLQNSGRFTPQSPSQDENEDEFIERIRIFKGLNPDSDLAKRRTLSINTERTEAQRRSRMLRSAPSPVSRQDACASGQVAAAAVLSSPPPSLRGIFAEIAPVSPIEEIDGFSDLANSAPLSGMTLLPVQHLASSMAFYAKVLDFTCIAHVPDVQAVMSTPAATVCLRTLAQAPPSLNGAKLVRNTSATTPTLPTMSEEPHSDTDLALPPTPDSLSLSCTDPEPMQLPPTSLPLRSVTLTTLSGITVLLEHGGALEALHSRLTAKLNEWRIERTKAAHSRISTDGAKLLGGVQQTPWDAQELHLCDLDGHRIIYTTPLLRGSAASGPL</sequence>
<dbReference type="InterPro" id="IPR037056">
    <property type="entry name" value="RNase_H1_N_sf"/>
</dbReference>
<dbReference type="Gene3D" id="3.10.180.10">
    <property type="entry name" value="2,3-Dihydroxybiphenyl 1,2-Dioxygenase, domain 1"/>
    <property type="match status" value="1"/>
</dbReference>
<dbReference type="HOGENOM" id="CLU_411687_0_0_1"/>
<feature type="region of interest" description="Disordered" evidence="1">
    <location>
        <begin position="86"/>
        <end position="106"/>
    </location>
</feature>
<organism evidence="2 3">
    <name type="scientific">Sporisorium reilianum (strain SRZ2)</name>
    <name type="common">Maize head smut fungus</name>
    <dbReference type="NCBI Taxonomy" id="999809"/>
    <lineage>
        <taxon>Eukaryota</taxon>
        <taxon>Fungi</taxon>
        <taxon>Dikarya</taxon>
        <taxon>Basidiomycota</taxon>
        <taxon>Ustilaginomycotina</taxon>
        <taxon>Ustilaginomycetes</taxon>
        <taxon>Ustilaginales</taxon>
        <taxon>Ustilaginaceae</taxon>
        <taxon>Sporisorium</taxon>
    </lineage>
</organism>
<evidence type="ECO:0000256" key="1">
    <source>
        <dbReference type="SAM" id="MobiDB-lite"/>
    </source>
</evidence>
<protein>
    <submittedName>
        <fullName evidence="2">Uncharacterized protein</fullName>
    </submittedName>
</protein>
<feature type="region of interest" description="Disordered" evidence="1">
    <location>
        <begin position="460"/>
        <end position="489"/>
    </location>
</feature>
<gene>
    <name evidence="2" type="ORF">sr10336</name>
</gene>
<accession>E6ZTW2</accession>
<dbReference type="VEuPathDB" id="FungiDB:sr10336"/>
<keyword evidence="3" id="KW-1185">Reference proteome</keyword>
<name>E6ZTW2_SPORE</name>
<dbReference type="Proteomes" id="UP000008867">
    <property type="component" value="Chromosome 2"/>
</dbReference>
<dbReference type="InterPro" id="IPR029068">
    <property type="entry name" value="Glyas_Bleomycin-R_OHBP_Dase"/>
</dbReference>
<feature type="region of interest" description="Disordered" evidence="1">
    <location>
        <begin position="1"/>
        <end position="51"/>
    </location>
</feature>
<dbReference type="Gene3D" id="3.40.970.10">
    <property type="entry name" value="Ribonuclease H1, N-terminal domain"/>
    <property type="match status" value="1"/>
</dbReference>
<dbReference type="AlphaFoldDB" id="E6ZTW2"/>
<proteinExistence type="predicted"/>
<dbReference type="eggNOG" id="ENOG502RDHZ">
    <property type="taxonomic scope" value="Eukaryota"/>
</dbReference>
<evidence type="ECO:0000313" key="3">
    <source>
        <dbReference type="Proteomes" id="UP000008867"/>
    </source>
</evidence>
<dbReference type="EMBL" id="FQ311441">
    <property type="protein sequence ID" value="CBQ70669.1"/>
    <property type="molecule type" value="Genomic_DNA"/>
</dbReference>
<reference evidence="2 3" key="1">
    <citation type="journal article" date="2010" name="Science">
        <title>Pathogenicity determinants in smut fungi revealed by genome comparison.</title>
        <authorList>
            <person name="Schirawski J."/>
            <person name="Mannhaupt G."/>
            <person name="Muench K."/>
            <person name="Brefort T."/>
            <person name="Schipper K."/>
            <person name="Doehlemann G."/>
            <person name="Di Stasio M."/>
            <person name="Roessel N."/>
            <person name="Mendoza-Mendoza A."/>
            <person name="Pester D."/>
            <person name="Mueller O."/>
            <person name="Winterberg B."/>
            <person name="Meyer E."/>
            <person name="Ghareeb H."/>
            <person name="Wollenberg T."/>
            <person name="Muensterkoetter M."/>
            <person name="Wong P."/>
            <person name="Walter M."/>
            <person name="Stukenbrock E."/>
            <person name="Gueldener U."/>
            <person name="Kahmann R."/>
        </authorList>
    </citation>
    <scope>NUCLEOTIDE SEQUENCE [LARGE SCALE GENOMIC DNA]</scope>
    <source>
        <strain evidence="3">SRZ2</strain>
    </source>
</reference>
<evidence type="ECO:0000313" key="2">
    <source>
        <dbReference type="EMBL" id="CBQ70669.1"/>
    </source>
</evidence>